<gene>
    <name evidence="2" type="ORF">HPB51_016696</name>
</gene>
<sequence length="249" mass="27170">MPQLPEEHQKIIIRPRGRLSLSKVSTMAIGTAVIEASGLMAKQSNEDVVCPYFTQNIVVVSTLEPDNAARRVDIRDSQSAITTNIVHERNPFALAAKRIRIEAESSSFSTDCVCQILCVTDRPCVEGVEPPSRQTTTCPHPQASSVEEATPPETKRAGSGFKYLMWYGPAQGNATGRNQPRRRPWGRQAYTKAPKAAHALGVARDPDAAGYTGITSAPSREECRRAQNSECLVPRRLLGPLAPIKQKAP</sequence>
<keyword evidence="3" id="KW-1185">Reference proteome</keyword>
<proteinExistence type="predicted"/>
<reference evidence="2" key="1">
    <citation type="journal article" date="2020" name="Cell">
        <title>Large-Scale Comparative Analyses of Tick Genomes Elucidate Their Genetic Diversity and Vector Capacities.</title>
        <authorList>
            <consortium name="Tick Genome and Microbiome Consortium (TIGMIC)"/>
            <person name="Jia N."/>
            <person name="Wang J."/>
            <person name="Shi W."/>
            <person name="Du L."/>
            <person name="Sun Y."/>
            <person name="Zhan W."/>
            <person name="Jiang J.F."/>
            <person name="Wang Q."/>
            <person name="Zhang B."/>
            <person name="Ji P."/>
            <person name="Bell-Sakyi L."/>
            <person name="Cui X.M."/>
            <person name="Yuan T.T."/>
            <person name="Jiang B.G."/>
            <person name="Yang W.F."/>
            <person name="Lam T.T."/>
            <person name="Chang Q.C."/>
            <person name="Ding S.J."/>
            <person name="Wang X.J."/>
            <person name="Zhu J.G."/>
            <person name="Ruan X.D."/>
            <person name="Zhao L."/>
            <person name="Wei J.T."/>
            <person name="Ye R.Z."/>
            <person name="Que T.C."/>
            <person name="Du C.H."/>
            <person name="Zhou Y.H."/>
            <person name="Cheng J.X."/>
            <person name="Dai P.F."/>
            <person name="Guo W.B."/>
            <person name="Han X.H."/>
            <person name="Huang E.J."/>
            <person name="Li L.F."/>
            <person name="Wei W."/>
            <person name="Gao Y.C."/>
            <person name="Liu J.Z."/>
            <person name="Shao H.Z."/>
            <person name="Wang X."/>
            <person name="Wang C.C."/>
            <person name="Yang T.C."/>
            <person name="Huo Q.B."/>
            <person name="Li W."/>
            <person name="Chen H.Y."/>
            <person name="Chen S.E."/>
            <person name="Zhou L.G."/>
            <person name="Ni X.B."/>
            <person name="Tian J.H."/>
            <person name="Sheng Y."/>
            <person name="Liu T."/>
            <person name="Pan Y.S."/>
            <person name="Xia L.Y."/>
            <person name="Li J."/>
            <person name="Zhao F."/>
            <person name="Cao W.C."/>
        </authorList>
    </citation>
    <scope>NUCLEOTIDE SEQUENCE</scope>
    <source>
        <strain evidence="2">Rmic-2018</strain>
    </source>
</reference>
<dbReference type="AlphaFoldDB" id="A0A9J6D5S9"/>
<dbReference type="Proteomes" id="UP000821866">
    <property type="component" value="Chromosome 9"/>
</dbReference>
<protein>
    <submittedName>
        <fullName evidence="2">Uncharacterized protein</fullName>
    </submittedName>
</protein>
<evidence type="ECO:0000256" key="1">
    <source>
        <dbReference type="SAM" id="MobiDB-lite"/>
    </source>
</evidence>
<reference evidence="2" key="2">
    <citation type="submission" date="2021-09" db="EMBL/GenBank/DDBJ databases">
        <authorList>
            <person name="Jia N."/>
            <person name="Wang J."/>
            <person name="Shi W."/>
            <person name="Du L."/>
            <person name="Sun Y."/>
            <person name="Zhan W."/>
            <person name="Jiang J."/>
            <person name="Wang Q."/>
            <person name="Zhang B."/>
            <person name="Ji P."/>
            <person name="Sakyi L.B."/>
            <person name="Cui X."/>
            <person name="Yuan T."/>
            <person name="Jiang B."/>
            <person name="Yang W."/>
            <person name="Lam T.T.-Y."/>
            <person name="Chang Q."/>
            <person name="Ding S."/>
            <person name="Wang X."/>
            <person name="Zhu J."/>
            <person name="Ruan X."/>
            <person name="Zhao L."/>
            <person name="Wei J."/>
            <person name="Que T."/>
            <person name="Du C."/>
            <person name="Cheng J."/>
            <person name="Dai P."/>
            <person name="Han X."/>
            <person name="Huang E."/>
            <person name="Gao Y."/>
            <person name="Liu J."/>
            <person name="Shao H."/>
            <person name="Ye R."/>
            <person name="Li L."/>
            <person name="Wei W."/>
            <person name="Wang X."/>
            <person name="Wang C."/>
            <person name="Huo Q."/>
            <person name="Li W."/>
            <person name="Guo W."/>
            <person name="Chen H."/>
            <person name="Chen S."/>
            <person name="Zhou L."/>
            <person name="Zhou L."/>
            <person name="Ni X."/>
            <person name="Tian J."/>
            <person name="Zhou Y."/>
            <person name="Sheng Y."/>
            <person name="Liu T."/>
            <person name="Pan Y."/>
            <person name="Xia L."/>
            <person name="Li J."/>
            <person name="Zhao F."/>
            <person name="Cao W."/>
        </authorList>
    </citation>
    <scope>NUCLEOTIDE SEQUENCE</scope>
    <source>
        <strain evidence="2">Rmic-2018</strain>
        <tissue evidence="2">Larvae</tissue>
    </source>
</reference>
<feature type="compositionally biased region" description="Polar residues" evidence="1">
    <location>
        <begin position="132"/>
        <end position="147"/>
    </location>
</feature>
<comment type="caution">
    <text evidence="2">The sequence shown here is derived from an EMBL/GenBank/DDBJ whole genome shotgun (WGS) entry which is preliminary data.</text>
</comment>
<organism evidence="2 3">
    <name type="scientific">Rhipicephalus microplus</name>
    <name type="common">Cattle tick</name>
    <name type="synonym">Boophilus microplus</name>
    <dbReference type="NCBI Taxonomy" id="6941"/>
    <lineage>
        <taxon>Eukaryota</taxon>
        <taxon>Metazoa</taxon>
        <taxon>Ecdysozoa</taxon>
        <taxon>Arthropoda</taxon>
        <taxon>Chelicerata</taxon>
        <taxon>Arachnida</taxon>
        <taxon>Acari</taxon>
        <taxon>Parasitiformes</taxon>
        <taxon>Ixodida</taxon>
        <taxon>Ixodoidea</taxon>
        <taxon>Ixodidae</taxon>
        <taxon>Rhipicephalinae</taxon>
        <taxon>Rhipicephalus</taxon>
        <taxon>Boophilus</taxon>
    </lineage>
</organism>
<name>A0A9J6D5S9_RHIMP</name>
<feature type="region of interest" description="Disordered" evidence="1">
    <location>
        <begin position="128"/>
        <end position="155"/>
    </location>
</feature>
<dbReference type="EMBL" id="JABSTU010000011">
    <property type="protein sequence ID" value="KAH8009417.1"/>
    <property type="molecule type" value="Genomic_DNA"/>
</dbReference>
<evidence type="ECO:0000313" key="3">
    <source>
        <dbReference type="Proteomes" id="UP000821866"/>
    </source>
</evidence>
<evidence type="ECO:0000313" key="2">
    <source>
        <dbReference type="EMBL" id="KAH8009417.1"/>
    </source>
</evidence>
<accession>A0A9J6D5S9</accession>
<feature type="region of interest" description="Disordered" evidence="1">
    <location>
        <begin position="202"/>
        <end position="221"/>
    </location>
</feature>